<dbReference type="InterPro" id="IPR041698">
    <property type="entry name" value="Methyltransf_25"/>
</dbReference>
<gene>
    <name evidence="6" type="ORF">A3E39_03440</name>
</gene>
<evidence type="ECO:0000313" key="6">
    <source>
        <dbReference type="EMBL" id="OGL79578.1"/>
    </source>
</evidence>
<dbReference type="CDD" id="cd02440">
    <property type="entry name" value="AdoMet_MTases"/>
    <property type="match status" value="1"/>
</dbReference>
<organism evidence="6 7">
    <name type="scientific">Candidatus Uhrbacteria bacterium RIFCSPHIGHO2_12_FULL_60_25</name>
    <dbReference type="NCBI Taxonomy" id="1802399"/>
    <lineage>
        <taxon>Bacteria</taxon>
        <taxon>Candidatus Uhriibacteriota</taxon>
    </lineage>
</organism>
<feature type="transmembrane region" description="Helical" evidence="4">
    <location>
        <begin position="12"/>
        <end position="36"/>
    </location>
</feature>
<protein>
    <recommendedName>
        <fullName evidence="5">Methyltransferase domain-containing protein</fullName>
    </recommendedName>
</protein>
<dbReference type="GO" id="GO:0016279">
    <property type="term" value="F:protein-lysine N-methyltransferase activity"/>
    <property type="evidence" value="ECO:0007669"/>
    <property type="project" value="InterPro"/>
</dbReference>
<keyword evidence="3" id="KW-0949">S-adenosyl-L-methionine</keyword>
<evidence type="ECO:0000256" key="1">
    <source>
        <dbReference type="ARBA" id="ARBA00022603"/>
    </source>
</evidence>
<dbReference type="GO" id="GO:0032259">
    <property type="term" value="P:methylation"/>
    <property type="evidence" value="ECO:0007669"/>
    <property type="project" value="UniProtKB-KW"/>
</dbReference>
<evidence type="ECO:0000256" key="3">
    <source>
        <dbReference type="ARBA" id="ARBA00022691"/>
    </source>
</evidence>
<proteinExistence type="predicted"/>
<keyword evidence="4" id="KW-0812">Transmembrane</keyword>
<comment type="caution">
    <text evidence="6">The sequence shown here is derived from an EMBL/GenBank/DDBJ whole genome shotgun (WGS) entry which is preliminary data.</text>
</comment>
<dbReference type="SUPFAM" id="SSF53335">
    <property type="entry name" value="S-adenosyl-L-methionine-dependent methyltransferases"/>
    <property type="match status" value="1"/>
</dbReference>
<dbReference type="PANTHER" id="PTHR13610:SF9">
    <property type="entry name" value="FI06469P"/>
    <property type="match status" value="1"/>
</dbReference>
<dbReference type="STRING" id="1802399.A3E39_03440"/>
<keyword evidence="4" id="KW-1133">Transmembrane helix</keyword>
<evidence type="ECO:0000259" key="5">
    <source>
        <dbReference type="Pfam" id="PF13649"/>
    </source>
</evidence>
<dbReference type="Gene3D" id="3.40.50.150">
    <property type="entry name" value="Vaccinia Virus protein VP39"/>
    <property type="match status" value="1"/>
</dbReference>
<evidence type="ECO:0000256" key="4">
    <source>
        <dbReference type="SAM" id="Phobius"/>
    </source>
</evidence>
<keyword evidence="2" id="KW-0808">Transferase</keyword>
<keyword evidence="4" id="KW-0472">Membrane</keyword>
<evidence type="ECO:0000256" key="2">
    <source>
        <dbReference type="ARBA" id="ARBA00022679"/>
    </source>
</evidence>
<dbReference type="AlphaFoldDB" id="A0A1F7UPE3"/>
<dbReference type="InterPro" id="IPR029063">
    <property type="entry name" value="SAM-dependent_MTases_sf"/>
</dbReference>
<keyword evidence="1" id="KW-0489">Methyltransferase</keyword>
<dbReference type="Pfam" id="PF13649">
    <property type="entry name" value="Methyltransf_25"/>
    <property type="match status" value="1"/>
</dbReference>
<evidence type="ECO:0000313" key="7">
    <source>
        <dbReference type="Proteomes" id="UP000176603"/>
    </source>
</evidence>
<dbReference type="PANTHER" id="PTHR13610">
    <property type="entry name" value="METHYLTRANSFERASE DOMAIN-CONTAINING PROTEIN"/>
    <property type="match status" value="1"/>
</dbReference>
<accession>A0A1F7UPE3</accession>
<feature type="domain" description="Methyltransferase" evidence="5">
    <location>
        <begin position="65"/>
        <end position="151"/>
    </location>
</feature>
<dbReference type="EMBL" id="MGEH01000005">
    <property type="protein sequence ID" value="OGL79578.1"/>
    <property type="molecule type" value="Genomic_DNA"/>
</dbReference>
<sequence length="181" mass="20179">MSFGVTMSRMDAGLALKLLELALILGVDGYLLYFLLRGAPYLPTKKDGVAKMVALARVGHGMKAADLGSGDGRIVIALAKTGAEAHGYEVNPFLVWWSRRKIRAAGVADRAFIHRKSFWSTSFESFDAVTVFGITHIMKRLEKKLRRELRPNARVVSNGFVFPIWTPVTDDGCIYLYEQRV</sequence>
<name>A0A1F7UPE3_9BACT</name>
<dbReference type="Proteomes" id="UP000176603">
    <property type="component" value="Unassembled WGS sequence"/>
</dbReference>
<reference evidence="6 7" key="1">
    <citation type="journal article" date="2016" name="Nat. Commun.">
        <title>Thousands of microbial genomes shed light on interconnected biogeochemical processes in an aquifer system.</title>
        <authorList>
            <person name="Anantharaman K."/>
            <person name="Brown C.T."/>
            <person name="Hug L.A."/>
            <person name="Sharon I."/>
            <person name="Castelle C.J."/>
            <person name="Probst A.J."/>
            <person name="Thomas B.C."/>
            <person name="Singh A."/>
            <person name="Wilkins M.J."/>
            <person name="Karaoz U."/>
            <person name="Brodie E.L."/>
            <person name="Williams K.H."/>
            <person name="Hubbard S.S."/>
            <person name="Banfield J.F."/>
        </authorList>
    </citation>
    <scope>NUCLEOTIDE SEQUENCE [LARGE SCALE GENOMIC DNA]</scope>
</reference>
<dbReference type="InterPro" id="IPR026170">
    <property type="entry name" value="FAM173A/B"/>
</dbReference>